<feature type="region of interest" description="Disordered" evidence="1">
    <location>
        <begin position="88"/>
        <end position="116"/>
    </location>
</feature>
<dbReference type="Proteomes" id="UP001066276">
    <property type="component" value="Chromosome 4_2"/>
</dbReference>
<evidence type="ECO:0000256" key="1">
    <source>
        <dbReference type="SAM" id="MobiDB-lite"/>
    </source>
</evidence>
<keyword evidence="3" id="KW-1185">Reference proteome</keyword>
<protein>
    <submittedName>
        <fullName evidence="2">Uncharacterized protein</fullName>
    </submittedName>
</protein>
<evidence type="ECO:0000313" key="3">
    <source>
        <dbReference type="Proteomes" id="UP001066276"/>
    </source>
</evidence>
<sequence length="132" mass="14602">MLRESALSNPIAPGERFIVWLLKKITTATRHLEILKCVHHVLCPVYPGHCHMKNGASALLTEHRGEARCRKCPWCSHRSPLLMPGVTVIEPRQGRKPSPSKGASEEGRRISLPESSAPQFSRLNPALGVVLN</sequence>
<organism evidence="2 3">
    <name type="scientific">Pleurodeles waltl</name>
    <name type="common">Iberian ribbed newt</name>
    <dbReference type="NCBI Taxonomy" id="8319"/>
    <lineage>
        <taxon>Eukaryota</taxon>
        <taxon>Metazoa</taxon>
        <taxon>Chordata</taxon>
        <taxon>Craniata</taxon>
        <taxon>Vertebrata</taxon>
        <taxon>Euteleostomi</taxon>
        <taxon>Amphibia</taxon>
        <taxon>Batrachia</taxon>
        <taxon>Caudata</taxon>
        <taxon>Salamandroidea</taxon>
        <taxon>Salamandridae</taxon>
        <taxon>Pleurodelinae</taxon>
        <taxon>Pleurodeles</taxon>
    </lineage>
</organism>
<dbReference type="EMBL" id="JANPWB010000008">
    <property type="protein sequence ID" value="KAJ1162850.1"/>
    <property type="molecule type" value="Genomic_DNA"/>
</dbReference>
<evidence type="ECO:0000313" key="2">
    <source>
        <dbReference type="EMBL" id="KAJ1162850.1"/>
    </source>
</evidence>
<reference evidence="2" key="1">
    <citation type="journal article" date="2022" name="bioRxiv">
        <title>Sequencing and chromosome-scale assembly of the giantPleurodeles waltlgenome.</title>
        <authorList>
            <person name="Brown T."/>
            <person name="Elewa A."/>
            <person name="Iarovenko S."/>
            <person name="Subramanian E."/>
            <person name="Araus A.J."/>
            <person name="Petzold A."/>
            <person name="Susuki M."/>
            <person name="Suzuki K.-i.T."/>
            <person name="Hayashi T."/>
            <person name="Toyoda A."/>
            <person name="Oliveira C."/>
            <person name="Osipova E."/>
            <person name="Leigh N.D."/>
            <person name="Simon A."/>
            <person name="Yun M.H."/>
        </authorList>
    </citation>
    <scope>NUCLEOTIDE SEQUENCE</scope>
    <source>
        <strain evidence="2">20211129_DDA</strain>
        <tissue evidence="2">Liver</tissue>
    </source>
</reference>
<name>A0AAV7SFI3_PLEWA</name>
<comment type="caution">
    <text evidence="2">The sequence shown here is derived from an EMBL/GenBank/DDBJ whole genome shotgun (WGS) entry which is preliminary data.</text>
</comment>
<dbReference type="AlphaFoldDB" id="A0AAV7SFI3"/>
<proteinExistence type="predicted"/>
<gene>
    <name evidence="2" type="ORF">NDU88_003315</name>
</gene>
<accession>A0AAV7SFI3</accession>